<dbReference type="Proteomes" id="UP001327459">
    <property type="component" value="Chromosome"/>
</dbReference>
<keyword evidence="1" id="KW-0472">Membrane</keyword>
<evidence type="ECO:0000313" key="3">
    <source>
        <dbReference type="Proteomes" id="UP001327459"/>
    </source>
</evidence>
<organism evidence="2 3">
    <name type="scientific">Guyparkeria halophila</name>
    <dbReference type="NCBI Taxonomy" id="47960"/>
    <lineage>
        <taxon>Bacteria</taxon>
        <taxon>Pseudomonadati</taxon>
        <taxon>Pseudomonadota</taxon>
        <taxon>Gammaproteobacteria</taxon>
        <taxon>Chromatiales</taxon>
        <taxon>Thioalkalibacteraceae</taxon>
        <taxon>Guyparkeria</taxon>
    </lineage>
</organism>
<name>A0ABZ0YUC5_9GAMM</name>
<keyword evidence="3" id="KW-1185">Reference proteome</keyword>
<keyword evidence="1" id="KW-1133">Transmembrane helix</keyword>
<feature type="transmembrane region" description="Helical" evidence="1">
    <location>
        <begin position="70"/>
        <end position="95"/>
    </location>
</feature>
<gene>
    <name evidence="2" type="ORF">SR882_08395</name>
</gene>
<feature type="transmembrane region" description="Helical" evidence="1">
    <location>
        <begin position="107"/>
        <end position="126"/>
    </location>
</feature>
<reference evidence="2 3" key="1">
    <citation type="submission" date="2023-11" db="EMBL/GenBank/DDBJ databases">
        <title>MicrobeMod: A computational toolkit for identifying prokaryotic methylation and restriction-modification with nanopore sequencing.</title>
        <authorList>
            <person name="Crits-Christoph A."/>
            <person name="Kang S.C."/>
            <person name="Lee H."/>
            <person name="Ostrov N."/>
        </authorList>
    </citation>
    <scope>NUCLEOTIDE SEQUENCE [LARGE SCALE GENOMIC DNA]</scope>
    <source>
        <strain evidence="2 3">ATCC 49870</strain>
    </source>
</reference>
<evidence type="ECO:0008006" key="4">
    <source>
        <dbReference type="Google" id="ProtNLM"/>
    </source>
</evidence>
<sequence length="131" mass="14413">MKVLSAGTAYFLWVFAAGFFLGVLRELWLTPWLGTRVAELVEMPLMLVVVVLAARWTVRRFALPTRMPPRVVVGFLAVGWLLLAEITLVLGLRGLTLAEYLAGRDPVAGMAYALSLLLMAAMPWLVGRAGR</sequence>
<dbReference type="RefSeq" id="WP_322520801.1">
    <property type="nucleotide sequence ID" value="NZ_CP140153.1"/>
</dbReference>
<dbReference type="EMBL" id="CP140153">
    <property type="protein sequence ID" value="WQH15777.1"/>
    <property type="molecule type" value="Genomic_DNA"/>
</dbReference>
<keyword evidence="1" id="KW-0812">Transmembrane</keyword>
<feature type="transmembrane region" description="Helical" evidence="1">
    <location>
        <begin position="7"/>
        <end position="28"/>
    </location>
</feature>
<feature type="transmembrane region" description="Helical" evidence="1">
    <location>
        <begin position="40"/>
        <end position="58"/>
    </location>
</feature>
<accession>A0ABZ0YUC5</accession>
<protein>
    <recommendedName>
        <fullName evidence="4">Transmembrane protein</fullName>
    </recommendedName>
</protein>
<proteinExistence type="predicted"/>
<evidence type="ECO:0000256" key="1">
    <source>
        <dbReference type="SAM" id="Phobius"/>
    </source>
</evidence>
<evidence type="ECO:0000313" key="2">
    <source>
        <dbReference type="EMBL" id="WQH15777.1"/>
    </source>
</evidence>